<dbReference type="AlphaFoldDB" id="A0A1F8EXR6"/>
<evidence type="ECO:0008006" key="4">
    <source>
        <dbReference type="Google" id="ProtNLM"/>
    </source>
</evidence>
<evidence type="ECO:0000313" key="3">
    <source>
        <dbReference type="Proteomes" id="UP000177507"/>
    </source>
</evidence>
<organism evidence="2 3">
    <name type="scientific">Candidatus Yanofskybacteria bacterium RIFCSPHIGHO2_01_FULL_44_17</name>
    <dbReference type="NCBI Taxonomy" id="1802668"/>
    <lineage>
        <taxon>Bacteria</taxon>
        <taxon>Candidatus Yanofskyibacteriota</taxon>
    </lineage>
</organism>
<reference evidence="2 3" key="1">
    <citation type="journal article" date="2016" name="Nat. Commun.">
        <title>Thousands of microbial genomes shed light on interconnected biogeochemical processes in an aquifer system.</title>
        <authorList>
            <person name="Anantharaman K."/>
            <person name="Brown C.T."/>
            <person name="Hug L.A."/>
            <person name="Sharon I."/>
            <person name="Castelle C.J."/>
            <person name="Probst A.J."/>
            <person name="Thomas B.C."/>
            <person name="Singh A."/>
            <person name="Wilkins M.J."/>
            <person name="Karaoz U."/>
            <person name="Brodie E.L."/>
            <person name="Williams K.H."/>
            <person name="Hubbard S.S."/>
            <person name="Banfield J.F."/>
        </authorList>
    </citation>
    <scope>NUCLEOTIDE SEQUENCE [LARGE SCALE GENOMIC DNA]</scope>
</reference>
<feature type="transmembrane region" description="Helical" evidence="1">
    <location>
        <begin position="307"/>
        <end position="325"/>
    </location>
</feature>
<feature type="transmembrane region" description="Helical" evidence="1">
    <location>
        <begin position="181"/>
        <end position="199"/>
    </location>
</feature>
<dbReference type="EMBL" id="MGJI01000006">
    <property type="protein sequence ID" value="OGN05664.1"/>
    <property type="molecule type" value="Genomic_DNA"/>
</dbReference>
<dbReference type="STRING" id="1802668.A2831_00590"/>
<feature type="transmembrane region" description="Helical" evidence="1">
    <location>
        <begin position="25"/>
        <end position="46"/>
    </location>
</feature>
<feature type="transmembrane region" description="Helical" evidence="1">
    <location>
        <begin position="359"/>
        <end position="376"/>
    </location>
</feature>
<proteinExistence type="predicted"/>
<sequence length="576" mass="64817">MREKTSGFSSLAEETKGKISERQRLFSFAVAIFLFALTIRLVYINFGLSVENLISDEYYGHRFVTTVASGENPFDRMISYYPGGSVLFESPFLILSGLYAVLDSKSLNTEILKKYILTESPGLFILASRVASAVAGAGIAVLAFFIAFILLGKRKESLLVASFVAIDVLGVSYSHWAKPHIVMNFLGLGALLLSIIFDQTKKTKFLWWSAFLAAAGLGTHMPGLPYLFFPVLAWFRNRSWVPARTVLSVLGLGTLTTLSFYAFNAPGTIQMLRNSLAGFRDVGALAEAAPAMGLERFFFPFTNLWELEPSLVVLSLLAVVLLVISKPFKINYFFYVLVGTAISYTELITVAAMPHVSRWLIPWSLFLTLFSIIVILRRARDASKIVRAALYSVVALALLWNGIQTGRWLTLLKTTTFEEARVWVMEQRSETRILGTELDLNLPLTQQTARLLIKKYIDSSNSPRKDFSFYVSEPQGKEARFNYVFNQYQDAPEILCDSSESILKFDYIIFPYVTLEEREALINCIKKQAPKAYLVKNFGPPDDQLPVLREFDNPTSWRSWWQVGVFGKKIAVIAPH</sequence>
<feature type="transmembrane region" description="Helical" evidence="1">
    <location>
        <begin position="241"/>
        <end position="263"/>
    </location>
</feature>
<keyword evidence="1" id="KW-0472">Membrane</keyword>
<feature type="transmembrane region" description="Helical" evidence="1">
    <location>
        <begin position="205"/>
        <end position="229"/>
    </location>
</feature>
<accession>A0A1F8EXR6</accession>
<evidence type="ECO:0000256" key="1">
    <source>
        <dbReference type="SAM" id="Phobius"/>
    </source>
</evidence>
<gene>
    <name evidence="2" type="ORF">A2831_00590</name>
</gene>
<evidence type="ECO:0000313" key="2">
    <source>
        <dbReference type="EMBL" id="OGN05664.1"/>
    </source>
</evidence>
<dbReference type="Proteomes" id="UP000177507">
    <property type="component" value="Unassembled WGS sequence"/>
</dbReference>
<name>A0A1F8EXR6_9BACT</name>
<feature type="transmembrane region" description="Helical" evidence="1">
    <location>
        <begin position="332"/>
        <end position="353"/>
    </location>
</feature>
<keyword evidence="1" id="KW-0812">Transmembrane</keyword>
<feature type="transmembrane region" description="Helical" evidence="1">
    <location>
        <begin position="123"/>
        <end position="151"/>
    </location>
</feature>
<comment type="caution">
    <text evidence="2">The sequence shown here is derived from an EMBL/GenBank/DDBJ whole genome shotgun (WGS) entry which is preliminary data.</text>
</comment>
<keyword evidence="1" id="KW-1133">Transmembrane helix</keyword>
<feature type="transmembrane region" description="Helical" evidence="1">
    <location>
        <begin position="388"/>
        <end position="409"/>
    </location>
</feature>
<protein>
    <recommendedName>
        <fullName evidence="4">Glycosyltransferase RgtA/B/C/D-like domain-containing protein</fullName>
    </recommendedName>
</protein>